<dbReference type="Gene3D" id="2.60.40.10">
    <property type="entry name" value="Immunoglobulins"/>
    <property type="match status" value="2"/>
</dbReference>
<evidence type="ECO:0000259" key="2">
    <source>
        <dbReference type="PROSITE" id="PS50093"/>
    </source>
</evidence>
<organism evidence="3 4">
    <name type="scientific">Tahibacter amnicola</name>
    <dbReference type="NCBI Taxonomy" id="2976241"/>
    <lineage>
        <taxon>Bacteria</taxon>
        <taxon>Pseudomonadati</taxon>
        <taxon>Pseudomonadota</taxon>
        <taxon>Gammaproteobacteria</taxon>
        <taxon>Lysobacterales</taxon>
        <taxon>Rhodanobacteraceae</taxon>
        <taxon>Tahibacter</taxon>
    </lineage>
</organism>
<dbReference type="EMBL" id="CP104694">
    <property type="protein sequence ID" value="UXI66167.1"/>
    <property type="molecule type" value="Genomic_DNA"/>
</dbReference>
<dbReference type="SMART" id="SM00089">
    <property type="entry name" value="PKD"/>
    <property type="match status" value="2"/>
</dbReference>
<feature type="domain" description="PKD" evidence="2">
    <location>
        <begin position="347"/>
        <end position="431"/>
    </location>
</feature>
<accession>A0ABY6B8Q9</accession>
<evidence type="ECO:0000256" key="1">
    <source>
        <dbReference type="SAM" id="SignalP"/>
    </source>
</evidence>
<evidence type="ECO:0000313" key="4">
    <source>
        <dbReference type="Proteomes" id="UP001064632"/>
    </source>
</evidence>
<dbReference type="PROSITE" id="PS50093">
    <property type="entry name" value="PKD"/>
    <property type="match status" value="2"/>
</dbReference>
<protein>
    <submittedName>
        <fullName evidence="3">PKD domain-containing protein</fullName>
    </submittedName>
</protein>
<dbReference type="SUPFAM" id="SSF49299">
    <property type="entry name" value="PKD domain"/>
    <property type="match status" value="2"/>
</dbReference>
<keyword evidence="1" id="KW-0732">Signal</keyword>
<dbReference type="InterPro" id="IPR035986">
    <property type="entry name" value="PKD_dom_sf"/>
</dbReference>
<sequence length="548" mass="57259">MKRLWASAGWLCTALALAPSTGLASATATLAPGGNLNFNTAASGDPSPDATNDVQGYLAGVTAIHLLSPSGWAYSSVSGTSNAYANATLADAQAASYNTNYAPGTGFIPSDYDDTLSVYYMRTGTGASIKYFKLRTNGTNTASSLPLLWDYLGGAPTPPSSQFTYTSYDLITNFTDTSTGGAPTTWSWTFGDGNTSTQQSPRYRYNTAGSRSACLTASNTSGSGGNTCHTVVVAQVPSTTVAVGSSFNLDGDGLNDMQVLGPGCPPITNQLHMLNGAKYTTLNKDYRTITVADIGGGPISSGDFCVNVDYLEGFLVKASSGAIYKAWTAANNGSGIRLEFALLQAAPPEVPVSSFTFSSYDLIVQFNDTSSNTPNGWSWVLGDGGTSTNQSPTYRYSTAGTRNACLTASNSGGAGNQACNMVTVSQRPSTTVLQNAELDLEADAKNDLLISPSGGCPVPNKLTTINGTLYTFLSKDYRSITSADVPTATFTHSAGGFCVGVDYLQPFLVMSSFGAVYRAWTAANDAGSVRIEYSLLIGKERLFANGFE</sequence>
<evidence type="ECO:0000313" key="3">
    <source>
        <dbReference type="EMBL" id="UXI66167.1"/>
    </source>
</evidence>
<name>A0ABY6B8Q9_9GAMM</name>
<reference evidence="3" key="1">
    <citation type="submission" date="2022-09" db="EMBL/GenBank/DDBJ databases">
        <title>Tahibacter sp. nov., isolated from a fresh water.</title>
        <authorList>
            <person name="Baek J.H."/>
            <person name="Lee J.K."/>
            <person name="Kim J.M."/>
            <person name="Jeon C.O."/>
        </authorList>
    </citation>
    <scope>NUCLEOTIDE SEQUENCE</scope>
    <source>
        <strain evidence="3">W38</strain>
    </source>
</reference>
<dbReference type="InterPro" id="IPR000601">
    <property type="entry name" value="PKD_dom"/>
</dbReference>
<feature type="chain" id="PRO_5046368671" evidence="1">
    <location>
        <begin position="25"/>
        <end position="548"/>
    </location>
</feature>
<dbReference type="Pfam" id="PF18911">
    <property type="entry name" value="PKD_4"/>
    <property type="match status" value="2"/>
</dbReference>
<feature type="signal peptide" evidence="1">
    <location>
        <begin position="1"/>
        <end position="24"/>
    </location>
</feature>
<dbReference type="InterPro" id="IPR022409">
    <property type="entry name" value="PKD/Chitinase_dom"/>
</dbReference>
<dbReference type="InterPro" id="IPR013783">
    <property type="entry name" value="Ig-like_fold"/>
</dbReference>
<proteinExistence type="predicted"/>
<keyword evidence="4" id="KW-1185">Reference proteome</keyword>
<dbReference type="CDD" id="cd00146">
    <property type="entry name" value="PKD"/>
    <property type="match status" value="2"/>
</dbReference>
<feature type="domain" description="PKD" evidence="2">
    <location>
        <begin position="155"/>
        <end position="233"/>
    </location>
</feature>
<dbReference type="RefSeq" id="WP_261693151.1">
    <property type="nucleotide sequence ID" value="NZ_CP104694.1"/>
</dbReference>
<dbReference type="Proteomes" id="UP001064632">
    <property type="component" value="Chromosome"/>
</dbReference>
<gene>
    <name evidence="3" type="ORF">N4264_15570</name>
</gene>